<name>A0A2S6IG40_9ACTN</name>
<evidence type="ECO:0000313" key="1">
    <source>
        <dbReference type="EMBL" id="PPK93156.1"/>
    </source>
</evidence>
<proteinExistence type="predicted"/>
<keyword evidence="2" id="KW-1185">Reference proteome</keyword>
<sequence length="155" mass="17337">MPEQATDPLRAMLVRAVAREAAAHRDVVRLVRAMLTGGTPEHEVQHVVRRWHERFAELRDDPSVGPVPGGFSDDTAYRIAQRYAAGLIPRGQMLEELGRWEYAPPGELPEHEGDDLYLENPGSFDDQVGRALDADLIDDADYEAVLATYRGRFPS</sequence>
<reference evidence="1 2" key="1">
    <citation type="submission" date="2018-02" db="EMBL/GenBank/DDBJ databases">
        <title>Genomic Encyclopedia of Archaeal and Bacterial Type Strains, Phase II (KMG-II): from individual species to whole genera.</title>
        <authorList>
            <person name="Goeker M."/>
        </authorList>
    </citation>
    <scope>NUCLEOTIDE SEQUENCE [LARGE SCALE GENOMIC DNA]</scope>
    <source>
        <strain evidence="1 2">DSM 22857</strain>
    </source>
</reference>
<protein>
    <submittedName>
        <fullName evidence="1">Uncharacterized protein</fullName>
    </submittedName>
</protein>
<dbReference type="AlphaFoldDB" id="A0A2S6IG40"/>
<accession>A0A2S6IG40</accession>
<dbReference type="RefSeq" id="WP_158257271.1">
    <property type="nucleotide sequence ID" value="NZ_PTJD01000011.1"/>
</dbReference>
<organism evidence="1 2">
    <name type="scientific">Kineococcus xinjiangensis</name>
    <dbReference type="NCBI Taxonomy" id="512762"/>
    <lineage>
        <taxon>Bacteria</taxon>
        <taxon>Bacillati</taxon>
        <taxon>Actinomycetota</taxon>
        <taxon>Actinomycetes</taxon>
        <taxon>Kineosporiales</taxon>
        <taxon>Kineosporiaceae</taxon>
        <taxon>Kineococcus</taxon>
    </lineage>
</organism>
<comment type="caution">
    <text evidence="1">The sequence shown here is derived from an EMBL/GenBank/DDBJ whole genome shotgun (WGS) entry which is preliminary data.</text>
</comment>
<dbReference type="OrthoDB" id="4458215at2"/>
<evidence type="ECO:0000313" key="2">
    <source>
        <dbReference type="Proteomes" id="UP000239485"/>
    </source>
</evidence>
<gene>
    <name evidence="1" type="ORF">CLV92_11173</name>
</gene>
<dbReference type="EMBL" id="PTJD01000011">
    <property type="protein sequence ID" value="PPK93156.1"/>
    <property type="molecule type" value="Genomic_DNA"/>
</dbReference>
<dbReference type="Proteomes" id="UP000239485">
    <property type="component" value="Unassembled WGS sequence"/>
</dbReference>